<comment type="caution">
    <text evidence="2">The sequence shown here is derived from an EMBL/GenBank/DDBJ whole genome shotgun (WGS) entry which is preliminary data.</text>
</comment>
<evidence type="ECO:0000256" key="1">
    <source>
        <dbReference type="SAM" id="Coils"/>
    </source>
</evidence>
<organism evidence="2 3">
    <name type="scientific">Stephanodiscus triporus</name>
    <dbReference type="NCBI Taxonomy" id="2934178"/>
    <lineage>
        <taxon>Eukaryota</taxon>
        <taxon>Sar</taxon>
        <taxon>Stramenopiles</taxon>
        <taxon>Ochrophyta</taxon>
        <taxon>Bacillariophyta</taxon>
        <taxon>Coscinodiscophyceae</taxon>
        <taxon>Thalassiosirophycidae</taxon>
        <taxon>Stephanodiscales</taxon>
        <taxon>Stephanodiscaceae</taxon>
        <taxon>Stephanodiscus</taxon>
    </lineage>
</organism>
<sequence length="82" mass="9294">MRHAWLINVRKYTVAPQETEASGCLPHESLRSSSQTETLKSLLESAFGREEKAKGTVRKLQAEVERLTDLIDKNEIAIARKK</sequence>
<proteinExistence type="predicted"/>
<dbReference type="Proteomes" id="UP001530315">
    <property type="component" value="Unassembled WGS sequence"/>
</dbReference>
<dbReference type="EMBL" id="JALLAZ020000142">
    <property type="protein sequence ID" value="KAL3802582.1"/>
    <property type="molecule type" value="Genomic_DNA"/>
</dbReference>
<keyword evidence="3" id="KW-1185">Reference proteome</keyword>
<feature type="coiled-coil region" evidence="1">
    <location>
        <begin position="50"/>
        <end position="77"/>
    </location>
</feature>
<evidence type="ECO:0000313" key="2">
    <source>
        <dbReference type="EMBL" id="KAL3802582.1"/>
    </source>
</evidence>
<evidence type="ECO:0000313" key="3">
    <source>
        <dbReference type="Proteomes" id="UP001530315"/>
    </source>
</evidence>
<accession>A0ABD3QR58</accession>
<dbReference type="AlphaFoldDB" id="A0ABD3QR58"/>
<name>A0ABD3QR58_9STRA</name>
<reference evidence="2 3" key="1">
    <citation type="submission" date="2024-10" db="EMBL/GenBank/DDBJ databases">
        <title>Updated reference genomes for cyclostephanoid diatoms.</title>
        <authorList>
            <person name="Roberts W.R."/>
            <person name="Alverson A.J."/>
        </authorList>
    </citation>
    <scope>NUCLEOTIDE SEQUENCE [LARGE SCALE GENOMIC DNA]</scope>
    <source>
        <strain evidence="2 3">AJA276-08</strain>
    </source>
</reference>
<protein>
    <submittedName>
        <fullName evidence="2">Uncharacterized protein</fullName>
    </submittedName>
</protein>
<keyword evidence="1" id="KW-0175">Coiled coil</keyword>
<gene>
    <name evidence="2" type="ORF">ACHAW5_011337</name>
</gene>